<evidence type="ECO:0000313" key="2">
    <source>
        <dbReference type="Proteomes" id="UP000202190"/>
    </source>
</evidence>
<dbReference type="Proteomes" id="UP000202190">
    <property type="component" value="Segment"/>
</dbReference>
<reference evidence="1 2" key="1">
    <citation type="journal article" date="2015" name="Environ. Microbiol.">
        <title>Novel viral genomes identified from six metagenomes reveal wide distribution of archaeal viruses and high viral diversity in terrestrial hot springs.</title>
        <authorList>
            <person name="Gudbergsdottir S.R."/>
            <person name="Menzel P."/>
            <person name="Krogh A."/>
            <person name="Young M."/>
            <person name="Peng X."/>
        </authorList>
    </citation>
    <scope>NUCLEOTIDE SEQUENCE [LARGE SCALE GENOMIC DNA]</scope>
    <source>
        <strain evidence="1 2">ARV2</strain>
    </source>
</reference>
<dbReference type="GeneID" id="26887627"/>
<organism evidence="1 2">
    <name type="scientific">Acidianus rod-shaped virus 2</name>
    <dbReference type="NCBI Taxonomy" id="1732175"/>
    <lineage>
        <taxon>Viruses</taxon>
        <taxon>Adnaviria</taxon>
        <taxon>Zilligvirae</taxon>
        <taxon>Taleaviricota</taxon>
        <taxon>Tokiviricetes</taxon>
        <taxon>Ligamenvirales</taxon>
        <taxon>Rudiviridae</taxon>
        <taxon>Hoswirudivirus</taxon>
        <taxon>Hoswirudivirus pozzuoliense</taxon>
        <taxon>Hoswirudivirus ARV2</taxon>
    </lineage>
</organism>
<dbReference type="RefSeq" id="YP_009230217.1">
    <property type="nucleotide sequence ID" value="NC_029314.1"/>
</dbReference>
<keyword evidence="2" id="KW-1185">Reference proteome</keyword>
<accession>A0A0N7FYY0</accession>
<dbReference type="EMBL" id="KP282675">
    <property type="protein sequence ID" value="ALG96876.1"/>
    <property type="molecule type" value="Genomic_DNA"/>
</dbReference>
<evidence type="ECO:0000313" key="1">
    <source>
        <dbReference type="EMBL" id="ALG96876.1"/>
    </source>
</evidence>
<proteinExistence type="predicted"/>
<name>A0A0N7FYY0_9VIRU</name>
<protein>
    <submittedName>
        <fullName evidence="1">Uncharacterized protein</fullName>
    </submittedName>
</protein>
<sequence length="64" mass="7386">MSWKLGQRSSELGFSFPNTVNEDLMTTFLNLKIIVTSIIQIFTAFKCNQIIQEVTTPCPEKLRY</sequence>
<dbReference type="KEGG" id="vg:26887627"/>